<organism evidence="1 2">
    <name type="scientific">Mycolicibacterium arenosum</name>
    <dbReference type="NCBI Taxonomy" id="2952157"/>
    <lineage>
        <taxon>Bacteria</taxon>
        <taxon>Bacillati</taxon>
        <taxon>Actinomycetota</taxon>
        <taxon>Actinomycetes</taxon>
        <taxon>Mycobacteriales</taxon>
        <taxon>Mycobacteriaceae</taxon>
        <taxon>Mycolicibacterium</taxon>
    </lineage>
</organism>
<evidence type="ECO:0000313" key="2">
    <source>
        <dbReference type="Proteomes" id="UP001651690"/>
    </source>
</evidence>
<name>A0ABT1M7K9_9MYCO</name>
<sequence>MTAAPAPWEEVRARLLTRVFYAHTADDVAASTDLMGDGFLDSMTVLVILGMFDEELGAGVAITSARIPDTASLDAMRDLYERLRVSGVGDA</sequence>
<dbReference type="RefSeq" id="WP_255062543.1">
    <property type="nucleotide sequence ID" value="NZ_JANDBD010000009.1"/>
</dbReference>
<dbReference type="Proteomes" id="UP001651690">
    <property type="component" value="Unassembled WGS sequence"/>
</dbReference>
<comment type="caution">
    <text evidence="1">The sequence shown here is derived from an EMBL/GenBank/DDBJ whole genome shotgun (WGS) entry which is preliminary data.</text>
</comment>
<accession>A0ABT1M7K9</accession>
<evidence type="ECO:0008006" key="3">
    <source>
        <dbReference type="Google" id="ProtNLM"/>
    </source>
</evidence>
<gene>
    <name evidence="1" type="ORF">NM203_21895</name>
</gene>
<keyword evidence="2" id="KW-1185">Reference proteome</keyword>
<evidence type="ECO:0000313" key="1">
    <source>
        <dbReference type="EMBL" id="MCP9274850.1"/>
    </source>
</evidence>
<reference evidence="1 2" key="1">
    <citation type="submission" date="2022-06" db="EMBL/GenBank/DDBJ databases">
        <title>Mycolicibacterium sp. CAU 1645 isolated from seawater.</title>
        <authorList>
            <person name="Kim W."/>
        </authorList>
    </citation>
    <scope>NUCLEOTIDE SEQUENCE [LARGE SCALE GENOMIC DNA]</scope>
    <source>
        <strain evidence="1 2">CAU 1645</strain>
    </source>
</reference>
<dbReference type="EMBL" id="JANDBD010000009">
    <property type="protein sequence ID" value="MCP9274850.1"/>
    <property type="molecule type" value="Genomic_DNA"/>
</dbReference>
<proteinExistence type="predicted"/>
<protein>
    <recommendedName>
        <fullName evidence="3">Acyl carrier protein</fullName>
    </recommendedName>
</protein>